<gene>
    <name evidence="1" type="ORF">Q0590_13575</name>
</gene>
<sequence length="69" mass="8081">MSYLVRVEDRDGRIKSYFKFHDISRAKYVYTSISEQCAQRGEVVKLLDEDFQVLQVNTQPLTRSHRAAS</sequence>
<evidence type="ECO:0000313" key="2">
    <source>
        <dbReference type="Proteomes" id="UP001168528"/>
    </source>
</evidence>
<reference evidence="1" key="1">
    <citation type="submission" date="2023-07" db="EMBL/GenBank/DDBJ databases">
        <title>The genome sequence of Rhodocytophaga aerolata KACC 12507.</title>
        <authorList>
            <person name="Zhang X."/>
        </authorList>
    </citation>
    <scope>NUCLEOTIDE SEQUENCE</scope>
    <source>
        <strain evidence="1">KACC 12507</strain>
    </source>
</reference>
<proteinExistence type="predicted"/>
<evidence type="ECO:0000313" key="1">
    <source>
        <dbReference type="EMBL" id="MDO1447294.1"/>
    </source>
</evidence>
<dbReference type="Proteomes" id="UP001168528">
    <property type="component" value="Unassembled WGS sequence"/>
</dbReference>
<comment type="caution">
    <text evidence="1">The sequence shown here is derived from an EMBL/GenBank/DDBJ whole genome shotgun (WGS) entry which is preliminary data.</text>
</comment>
<dbReference type="EMBL" id="JAUKPO010000006">
    <property type="protein sequence ID" value="MDO1447294.1"/>
    <property type="molecule type" value="Genomic_DNA"/>
</dbReference>
<dbReference type="RefSeq" id="WP_302038094.1">
    <property type="nucleotide sequence ID" value="NZ_JAUKPO010000006.1"/>
</dbReference>
<organism evidence="1 2">
    <name type="scientific">Rhodocytophaga aerolata</name>
    <dbReference type="NCBI Taxonomy" id="455078"/>
    <lineage>
        <taxon>Bacteria</taxon>
        <taxon>Pseudomonadati</taxon>
        <taxon>Bacteroidota</taxon>
        <taxon>Cytophagia</taxon>
        <taxon>Cytophagales</taxon>
        <taxon>Rhodocytophagaceae</taxon>
        <taxon>Rhodocytophaga</taxon>
    </lineage>
</organism>
<protein>
    <submittedName>
        <fullName evidence="1">Uncharacterized protein</fullName>
    </submittedName>
</protein>
<accession>A0ABT8R7I0</accession>
<keyword evidence="2" id="KW-1185">Reference proteome</keyword>
<name>A0ABT8R7I0_9BACT</name>